<evidence type="ECO:0000256" key="7">
    <source>
        <dbReference type="ARBA" id="ARBA00023136"/>
    </source>
</evidence>
<name>A0ABS5VQV4_9BACT</name>
<feature type="binding site" evidence="11">
    <location>
        <position position="76"/>
    </location>
    <ligand>
        <name>Na(+)</name>
        <dbReference type="ChEBI" id="CHEBI:29101"/>
        <note>structural</note>
    </ligand>
</feature>
<keyword evidence="6 11" id="KW-0406">Ion transport</keyword>
<keyword evidence="8 11" id="KW-0407">Ion channel</keyword>
<evidence type="ECO:0000256" key="8">
    <source>
        <dbReference type="ARBA" id="ARBA00023303"/>
    </source>
</evidence>
<evidence type="ECO:0000256" key="6">
    <source>
        <dbReference type="ARBA" id="ARBA00023065"/>
    </source>
</evidence>
<feature type="transmembrane region" description="Helical" evidence="11">
    <location>
        <begin position="64"/>
        <end position="85"/>
    </location>
</feature>
<organism evidence="12 13">
    <name type="scientific">Chryseosolibacter indicus</name>
    <dbReference type="NCBI Taxonomy" id="2782351"/>
    <lineage>
        <taxon>Bacteria</taxon>
        <taxon>Pseudomonadati</taxon>
        <taxon>Bacteroidota</taxon>
        <taxon>Cytophagia</taxon>
        <taxon>Cytophagales</taxon>
        <taxon>Chryseotaleaceae</taxon>
        <taxon>Chryseosolibacter</taxon>
    </lineage>
</organism>
<dbReference type="HAMAP" id="MF_00454">
    <property type="entry name" value="FluC"/>
    <property type="match status" value="1"/>
</dbReference>
<feature type="transmembrane region" description="Helical" evidence="11">
    <location>
        <begin position="6"/>
        <end position="27"/>
    </location>
</feature>
<keyword evidence="13" id="KW-1185">Reference proteome</keyword>
<evidence type="ECO:0000313" key="13">
    <source>
        <dbReference type="Proteomes" id="UP000772618"/>
    </source>
</evidence>
<keyword evidence="11" id="KW-0915">Sodium</keyword>
<dbReference type="RefSeq" id="WP_254153789.1">
    <property type="nucleotide sequence ID" value="NZ_JAHESD010000021.1"/>
</dbReference>
<comment type="similarity">
    <text evidence="9 11">Belongs to the fluoride channel Fluc/FEX (TC 1.A.43) family.</text>
</comment>
<dbReference type="PANTHER" id="PTHR28259">
    <property type="entry name" value="FLUORIDE EXPORT PROTEIN 1-RELATED"/>
    <property type="match status" value="1"/>
</dbReference>
<accession>A0ABS5VQV4</accession>
<evidence type="ECO:0000313" key="12">
    <source>
        <dbReference type="EMBL" id="MBT1703827.1"/>
    </source>
</evidence>
<feature type="transmembrane region" description="Helical" evidence="11">
    <location>
        <begin position="34"/>
        <end position="58"/>
    </location>
</feature>
<sequence>MTIYSILIVGAGGFLGTIARYVSVVFIDSKIKSLLPYGTLLVNILGSFVLGFVIGLLLKTEGQQSWRLFLTTGFCGGFTTFSTFAYENTNLIQQKMIVVSITYVAVTLLLGILAVVAGLLTSKLFN</sequence>
<comment type="catalytic activity">
    <reaction evidence="10">
        <text>fluoride(in) = fluoride(out)</text>
        <dbReference type="Rhea" id="RHEA:76159"/>
        <dbReference type="ChEBI" id="CHEBI:17051"/>
    </reaction>
    <physiologicalReaction direction="left-to-right" evidence="10">
        <dbReference type="Rhea" id="RHEA:76160"/>
    </physiologicalReaction>
</comment>
<dbReference type="Proteomes" id="UP000772618">
    <property type="component" value="Unassembled WGS sequence"/>
</dbReference>
<dbReference type="InterPro" id="IPR003691">
    <property type="entry name" value="FluC"/>
</dbReference>
<keyword evidence="2 11" id="KW-1003">Cell membrane</keyword>
<evidence type="ECO:0000256" key="5">
    <source>
        <dbReference type="ARBA" id="ARBA00022989"/>
    </source>
</evidence>
<evidence type="ECO:0000256" key="1">
    <source>
        <dbReference type="ARBA" id="ARBA00004651"/>
    </source>
</evidence>
<proteinExistence type="inferred from homology"/>
<evidence type="ECO:0000256" key="4">
    <source>
        <dbReference type="ARBA" id="ARBA00022692"/>
    </source>
</evidence>
<dbReference type="PANTHER" id="PTHR28259:SF1">
    <property type="entry name" value="FLUORIDE EXPORT PROTEIN 1-RELATED"/>
    <property type="match status" value="1"/>
</dbReference>
<feature type="binding site" evidence="11">
    <location>
        <position position="79"/>
    </location>
    <ligand>
        <name>Na(+)</name>
        <dbReference type="ChEBI" id="CHEBI:29101"/>
        <note>structural</note>
    </ligand>
</feature>
<keyword evidence="7 11" id="KW-0472">Membrane</keyword>
<evidence type="ECO:0000256" key="3">
    <source>
        <dbReference type="ARBA" id="ARBA00022519"/>
    </source>
</evidence>
<keyword evidence="11" id="KW-0813">Transport</keyword>
<feature type="transmembrane region" description="Helical" evidence="11">
    <location>
        <begin position="97"/>
        <end position="120"/>
    </location>
</feature>
<evidence type="ECO:0000256" key="9">
    <source>
        <dbReference type="ARBA" id="ARBA00035120"/>
    </source>
</evidence>
<evidence type="ECO:0000256" key="2">
    <source>
        <dbReference type="ARBA" id="ARBA00022475"/>
    </source>
</evidence>
<dbReference type="EMBL" id="JAHESD010000021">
    <property type="protein sequence ID" value="MBT1703827.1"/>
    <property type="molecule type" value="Genomic_DNA"/>
</dbReference>
<dbReference type="NCBIfam" id="TIGR00494">
    <property type="entry name" value="crcB"/>
    <property type="match status" value="1"/>
</dbReference>
<keyword evidence="3" id="KW-0997">Cell inner membrane</keyword>
<protein>
    <recommendedName>
        <fullName evidence="11">Fluoride-specific ion channel FluC</fullName>
    </recommendedName>
</protein>
<keyword evidence="11" id="KW-0479">Metal-binding</keyword>
<dbReference type="Pfam" id="PF02537">
    <property type="entry name" value="CRCB"/>
    <property type="match status" value="1"/>
</dbReference>
<evidence type="ECO:0000256" key="10">
    <source>
        <dbReference type="ARBA" id="ARBA00035585"/>
    </source>
</evidence>
<comment type="subcellular location">
    <subcellularLocation>
        <location evidence="1 11">Cell membrane</location>
        <topology evidence="1 11">Multi-pass membrane protein</topology>
    </subcellularLocation>
</comment>
<keyword evidence="4 11" id="KW-0812">Transmembrane</keyword>
<evidence type="ECO:0000256" key="11">
    <source>
        <dbReference type="HAMAP-Rule" id="MF_00454"/>
    </source>
</evidence>
<comment type="activity regulation">
    <text evidence="11">Na(+) is not transported, but it plays an essential structural role and its presence is essential for fluoride channel function.</text>
</comment>
<keyword evidence="5 11" id="KW-1133">Transmembrane helix</keyword>
<comment type="caution">
    <text evidence="12">The sequence shown here is derived from an EMBL/GenBank/DDBJ whole genome shotgun (WGS) entry which is preliminary data.</text>
</comment>
<comment type="function">
    <text evidence="11">Fluoride-specific ion channel. Important for reducing fluoride concentration in the cell, thus reducing its toxicity.</text>
</comment>
<gene>
    <name evidence="11 12" type="primary">crcB</name>
    <name evidence="11" type="synonym">fluC</name>
    <name evidence="12" type="ORF">KK060_11080</name>
</gene>
<reference evidence="12 13" key="1">
    <citation type="submission" date="2021-05" db="EMBL/GenBank/DDBJ databases">
        <title>A Polyphasic approach of four new species of the genus Ohtaekwangia: Ohtaekwangia histidinii sp. nov., Ohtaekwangia cretensis sp. nov., Ohtaekwangia indiensis sp. nov., Ohtaekwangia reichenbachii sp. nov. from diverse environment.</title>
        <authorList>
            <person name="Octaviana S."/>
        </authorList>
    </citation>
    <scope>NUCLEOTIDE SEQUENCE [LARGE SCALE GENOMIC DNA]</scope>
    <source>
        <strain evidence="12 13">PWU20</strain>
    </source>
</reference>